<feature type="transmembrane region" description="Helical" evidence="1">
    <location>
        <begin position="86"/>
        <end position="105"/>
    </location>
</feature>
<organism evidence="2 3">
    <name type="scientific">Alcaligenes parafaecalis</name>
    <dbReference type="NCBI Taxonomy" id="171260"/>
    <lineage>
        <taxon>Bacteria</taxon>
        <taxon>Pseudomonadati</taxon>
        <taxon>Pseudomonadota</taxon>
        <taxon>Betaproteobacteria</taxon>
        <taxon>Burkholderiales</taxon>
        <taxon>Alcaligenaceae</taxon>
        <taxon>Alcaligenes</taxon>
    </lineage>
</organism>
<accession>A0ABT3VM53</accession>
<name>A0ABT3VM53_9BURK</name>
<protein>
    <submittedName>
        <fullName evidence="2">Conjugal transfer protein</fullName>
    </submittedName>
</protein>
<keyword evidence="1" id="KW-0472">Membrane</keyword>
<evidence type="ECO:0000313" key="3">
    <source>
        <dbReference type="Proteomes" id="UP001209916"/>
    </source>
</evidence>
<keyword evidence="1" id="KW-1133">Transmembrane helix</keyword>
<keyword evidence="3" id="KW-1185">Reference proteome</keyword>
<feature type="transmembrane region" description="Helical" evidence="1">
    <location>
        <begin position="54"/>
        <end position="74"/>
    </location>
</feature>
<dbReference type="EMBL" id="JAPKNA010000001">
    <property type="protein sequence ID" value="MCX5463166.1"/>
    <property type="molecule type" value="Genomic_DNA"/>
</dbReference>
<comment type="caution">
    <text evidence="2">The sequence shown here is derived from an EMBL/GenBank/DDBJ whole genome shotgun (WGS) entry which is preliminary data.</text>
</comment>
<reference evidence="2 3" key="1">
    <citation type="submission" date="2022-11" db="EMBL/GenBank/DDBJ databases">
        <title>Biodiversity and phylogenetic relationships of bacteria.</title>
        <authorList>
            <person name="Machado R.A.R."/>
            <person name="Bhat A."/>
            <person name="Loulou A."/>
            <person name="Kallel S."/>
        </authorList>
    </citation>
    <scope>NUCLEOTIDE SEQUENCE [LARGE SCALE GENOMIC DNA]</scope>
    <source>
        <strain evidence="2 3">DSM 13975</strain>
    </source>
</reference>
<gene>
    <name evidence="2" type="ORF">OSH09_03155</name>
</gene>
<dbReference type="Proteomes" id="UP001209916">
    <property type="component" value="Unassembled WGS sequence"/>
</dbReference>
<proteinExistence type="predicted"/>
<evidence type="ECO:0000256" key="1">
    <source>
        <dbReference type="SAM" id="Phobius"/>
    </source>
</evidence>
<dbReference type="RefSeq" id="WP_125303242.1">
    <property type="nucleotide sequence ID" value="NZ_JAPKNA010000001.1"/>
</dbReference>
<evidence type="ECO:0000313" key="2">
    <source>
        <dbReference type="EMBL" id="MCX5463166.1"/>
    </source>
</evidence>
<keyword evidence="1" id="KW-0812">Transmembrane</keyword>
<sequence length="107" mass="11816">MFVKQYLTRLARNRAMRHVYQSAILAMLTTNMAYAQAIGGLNKAKTTLEALRDALIIILPIACVIAGLVIWVLYSAEIMRKEDATRWAIGVIGAGSVIEIVALLWRG</sequence>